<dbReference type="CDD" id="cd22667">
    <property type="entry name" value="FHA_NBN"/>
    <property type="match status" value="1"/>
</dbReference>
<dbReference type="InterPro" id="IPR000253">
    <property type="entry name" value="FHA_dom"/>
</dbReference>
<evidence type="ECO:0000259" key="15">
    <source>
        <dbReference type="PROSITE" id="PS50006"/>
    </source>
</evidence>
<dbReference type="SMART" id="SM00240">
    <property type="entry name" value="FHA"/>
    <property type="match status" value="1"/>
</dbReference>
<dbReference type="GO" id="GO:0003684">
    <property type="term" value="F:damaged DNA binding"/>
    <property type="evidence" value="ECO:0007669"/>
    <property type="project" value="TreeGrafter"/>
</dbReference>
<dbReference type="Pfam" id="PF00498">
    <property type="entry name" value="FHA"/>
    <property type="match status" value="1"/>
</dbReference>
<comment type="similarity">
    <text evidence="11">Belongs to the Nibrin family.</text>
</comment>
<evidence type="ECO:0000256" key="2">
    <source>
        <dbReference type="ARBA" id="ARBA00004574"/>
    </source>
</evidence>
<dbReference type="InterPro" id="IPR016592">
    <property type="entry name" value="Nibrin_met"/>
</dbReference>
<reference evidence="16" key="2">
    <citation type="submission" date="2025-09" db="UniProtKB">
        <authorList>
            <consortium name="Ensembl"/>
        </authorList>
    </citation>
    <scope>IDENTIFICATION</scope>
</reference>
<dbReference type="PANTHER" id="PTHR12162">
    <property type="entry name" value="NIBRIN-RELATED"/>
    <property type="match status" value="1"/>
</dbReference>
<dbReference type="Proteomes" id="UP000261540">
    <property type="component" value="Unplaced"/>
</dbReference>
<feature type="compositionally biased region" description="Polar residues" evidence="14">
    <location>
        <begin position="445"/>
        <end position="456"/>
    </location>
</feature>
<dbReference type="Gene3D" id="3.40.50.10980">
    <property type="entry name" value="Nibrin, BRCT2 domain"/>
    <property type="match status" value="1"/>
</dbReference>
<feature type="compositionally biased region" description="Basic and acidic residues" evidence="14">
    <location>
        <begin position="468"/>
        <end position="487"/>
    </location>
</feature>
<dbReference type="GO" id="GO:0051321">
    <property type="term" value="P:meiotic cell cycle"/>
    <property type="evidence" value="ECO:0007669"/>
    <property type="project" value="UniProtKB-KW"/>
</dbReference>
<evidence type="ECO:0000256" key="10">
    <source>
        <dbReference type="ARBA" id="ARBA00023306"/>
    </source>
</evidence>
<evidence type="ECO:0000256" key="9">
    <source>
        <dbReference type="ARBA" id="ARBA00023254"/>
    </source>
</evidence>
<dbReference type="SMART" id="SM01348">
    <property type="entry name" value="Nbs1_C"/>
    <property type="match status" value="1"/>
</dbReference>
<dbReference type="SUPFAM" id="SSF52113">
    <property type="entry name" value="BRCT domain"/>
    <property type="match status" value="1"/>
</dbReference>
<dbReference type="AlphaFoldDB" id="A0A3B3R4S5"/>
<keyword evidence="6 12" id="KW-0779">Telomere</keyword>
<protein>
    <recommendedName>
        <fullName evidence="3 12">Nibrin</fullName>
    </recommendedName>
</protein>
<dbReference type="GO" id="GO:0007095">
    <property type="term" value="P:mitotic G2 DNA damage checkpoint signaling"/>
    <property type="evidence" value="ECO:0007669"/>
    <property type="project" value="InterPro"/>
</dbReference>
<dbReference type="Pfam" id="PF16508">
    <property type="entry name" value="NIBRIN_BRCT_II"/>
    <property type="match status" value="1"/>
</dbReference>
<keyword evidence="4" id="KW-0158">Chromosome</keyword>
<evidence type="ECO:0000256" key="14">
    <source>
        <dbReference type="SAM" id="MobiDB-lite"/>
    </source>
</evidence>
<dbReference type="STRING" id="1676925.ENSPKIP00000012676"/>
<dbReference type="GO" id="GO:0000724">
    <property type="term" value="P:double-strand break repair via homologous recombination"/>
    <property type="evidence" value="ECO:0007669"/>
    <property type="project" value="TreeGrafter"/>
</dbReference>
<accession>A0A3B3R4S5</accession>
<dbReference type="InterPro" id="IPR043014">
    <property type="entry name" value="Nibrin_BRCT2_sf"/>
</dbReference>
<dbReference type="GO" id="GO:0016605">
    <property type="term" value="C:PML body"/>
    <property type="evidence" value="ECO:0007669"/>
    <property type="project" value="UniProtKB-SubCell"/>
</dbReference>
<evidence type="ECO:0000313" key="17">
    <source>
        <dbReference type="Proteomes" id="UP000261540"/>
    </source>
</evidence>
<dbReference type="Ensembl" id="ENSPKIT00000037078.1">
    <property type="protein sequence ID" value="ENSPKIP00000012676.1"/>
    <property type="gene ID" value="ENSPKIG00000000399.1"/>
</dbReference>
<reference evidence="16" key="1">
    <citation type="submission" date="2025-08" db="UniProtKB">
        <authorList>
            <consortium name="Ensembl"/>
        </authorList>
    </citation>
    <scope>IDENTIFICATION</scope>
</reference>
<dbReference type="CDD" id="cd17741">
    <property type="entry name" value="BRCT_nibrin"/>
    <property type="match status" value="1"/>
</dbReference>
<comment type="subunit">
    <text evidence="12">Component of the MRN complex.</text>
</comment>
<keyword evidence="10 12" id="KW-0131">Cell cycle</keyword>
<keyword evidence="9 12" id="KW-0469">Meiosis</keyword>
<dbReference type="GO" id="GO:0000781">
    <property type="term" value="C:chromosome, telomeric region"/>
    <property type="evidence" value="ECO:0007669"/>
    <property type="project" value="UniProtKB-SubCell"/>
</dbReference>
<dbReference type="SUPFAM" id="SSF49879">
    <property type="entry name" value="SMAD/FHA domain"/>
    <property type="match status" value="1"/>
</dbReference>
<dbReference type="InterPro" id="IPR008984">
    <property type="entry name" value="SMAD_FHA_dom_sf"/>
</dbReference>
<keyword evidence="8 12" id="KW-0539">Nucleus</keyword>
<dbReference type="InterPro" id="IPR032429">
    <property type="entry name" value="Nibrin_BRCT2"/>
</dbReference>
<dbReference type="PIRSF" id="PIRSF011869">
    <property type="entry name" value="Nibrin_animal"/>
    <property type="match status" value="1"/>
</dbReference>
<sequence>MWKLKPLGDGGELHCLVAGGEYTVGRKSCAVLLQNDQSISRAHARLAVSLSASARPNVSTTLTVTDTSKYGTFVNGDQLAQNNARVLQNGDQLTFGVFENKFRVVFEALVVCSSCVDNVGKASLATDVQQLGGRLVSSWSQDCSHLVMPTVKVTVKTICALLCCRPIVKPDFFSELRKAARQTQALPKAESFLPEIDEPTLEKKNVDLHSVAMRKCLFEGKTFIFLNAKQLKRLGSVVGFGGGRAQLLEGGALPVGLLESAQSCLVDVSTGSSQVPQAEAEVQWSDSVTRILQRKGLRLIAESEIGLAAIYGSTKLYCNPSAPLTPETAEVRPPIPGGSLTQSAAVDETVLPAASQNITAYAPDTETTQGFSRMDTSGPSAVRETPEKDRRQSSVVVSKAANSHTGTEVPMSSHATGAKSRSERPVLGTTADSRLMLKPPPSGIQHKSPQKQANSLTDYFKPLSKKRIREEGDSPHQSEAKQSRQEQEGQEEVMEVERSAGQPPAPEPSVCTPASRGEGGKLGQDSDADLDHSPGPSSHRPAVGRRKEIPVTDLTGGCSSEVDIEELESIMSTPMDENDLQDVPSKRARLDPVRHIKEEEQSFVEATRADSAGVPEKPEAEAQPRAAPVKSELAVSPETPSFMSPGAAVISGFIASSRAPLQEVVAGVKADNGEDLPRNLLVIEFKSLLVDKLPRPRTERQQIEGKNFKKFRKVPVPGSSGLPKIIGGSDLVAHNRAKNSELEEWLRAAAEEESRNEREEALGDDLFRYNPRLSKRR</sequence>
<dbReference type="FunFam" id="2.60.200.20:FF:000017">
    <property type="entry name" value="Nibrin"/>
    <property type="match status" value="1"/>
</dbReference>
<dbReference type="GO" id="GO:0030870">
    <property type="term" value="C:Mre11 complex"/>
    <property type="evidence" value="ECO:0007669"/>
    <property type="project" value="InterPro"/>
</dbReference>
<evidence type="ECO:0000313" key="16">
    <source>
        <dbReference type="Ensembl" id="ENSPKIP00000012676.1"/>
    </source>
</evidence>
<feature type="compositionally biased region" description="Polar residues" evidence="14">
    <location>
        <begin position="393"/>
        <end position="406"/>
    </location>
</feature>
<evidence type="ECO:0000256" key="5">
    <source>
        <dbReference type="ARBA" id="ARBA00022763"/>
    </source>
</evidence>
<keyword evidence="5 12" id="KW-0227">DNA damage</keyword>
<feature type="domain" description="FHA" evidence="15">
    <location>
        <begin position="22"/>
        <end position="79"/>
    </location>
</feature>
<dbReference type="Gene3D" id="3.40.50.10190">
    <property type="entry name" value="BRCT domain"/>
    <property type="match status" value="1"/>
</dbReference>
<feature type="compositionally biased region" description="Polar residues" evidence="14">
    <location>
        <begin position="357"/>
        <end position="379"/>
    </location>
</feature>
<comment type="function">
    <text evidence="12">Component of the MRN complex, which plays a central role in double-strand break (DSB) repair, DNA recombination, maintenance of telomere integrity and meiosis. The MRN complex is involved in the repair of DNA double-strand breaks (DSBs) via homologous recombination (HR), an error-free mechanism which primarily occurs during S and G2 phases. The complex (1) mediates the end resection of damaged DNA, which generates proper single-stranded DNA, a key initial steps in HR, and is (2) required for the recruitment of other repair factors and efficient activation of ATM and ATR upon DNA damage. The MRN complex possesses single-strand endonuclease activity and double-strand-specific 3'-5' exonuclease activity, which are provided by MRE11, to initiate end resection, which is required for single-strand invasion and recombination. Within the MRN complex, nbn acts as a protein-protein adapter, which specifically recognizes and binds phosphorylated proteins, promoting their recruitment to DNA damage sites. Recruits mre11 and rad50 components of the MRN complex to DSBs in response to DNA damage. Promotes the recruitment of PI3/PI4-kinase family members atm, atr, and probably DNA-PKcs to the DNA damage sites, activating their functions. Mediates the recruitment of phosphorylated rbbp8/CtIP to DSBs, leading to cooperation between the MRN complex and rbbp8/CtIP to initiate end resection.</text>
</comment>
<evidence type="ECO:0000256" key="7">
    <source>
        <dbReference type="ARBA" id="ARBA00023204"/>
    </source>
</evidence>
<dbReference type="FunFam" id="3.40.50.10980:FF:000001">
    <property type="entry name" value="Nibrin"/>
    <property type="match status" value="1"/>
</dbReference>
<dbReference type="GeneTree" id="ENSGT00390000000521"/>
<dbReference type="PANTHER" id="PTHR12162:SF0">
    <property type="entry name" value="NIBRIN"/>
    <property type="match status" value="1"/>
</dbReference>
<keyword evidence="7 12" id="KW-0234">DNA repair</keyword>
<feature type="region of interest" description="Disordered" evidence="14">
    <location>
        <begin position="468"/>
        <end position="638"/>
    </location>
</feature>
<dbReference type="InterPro" id="IPR040227">
    <property type="entry name" value="Nibrin-rel"/>
</dbReference>
<dbReference type="GO" id="GO:0000723">
    <property type="term" value="P:telomere maintenance"/>
    <property type="evidence" value="ECO:0007669"/>
    <property type="project" value="InterPro"/>
</dbReference>
<evidence type="ECO:0000256" key="12">
    <source>
        <dbReference type="PIRNR" id="PIRNR011869"/>
    </source>
</evidence>
<evidence type="ECO:0000256" key="13">
    <source>
        <dbReference type="SAM" id="Coils"/>
    </source>
</evidence>
<keyword evidence="13" id="KW-0175">Coiled coil</keyword>
<feature type="coiled-coil region" evidence="13">
    <location>
        <begin position="735"/>
        <end position="762"/>
    </location>
</feature>
<evidence type="ECO:0000256" key="11">
    <source>
        <dbReference type="ARBA" id="ARBA00044757"/>
    </source>
</evidence>
<proteinExistence type="inferred from homology"/>
<dbReference type="Pfam" id="PF08599">
    <property type="entry name" value="Nbs1_C"/>
    <property type="match status" value="1"/>
</dbReference>
<dbReference type="InterPro" id="IPR013908">
    <property type="entry name" value="Nibrin_C"/>
</dbReference>
<dbReference type="Gene3D" id="2.60.200.20">
    <property type="match status" value="1"/>
</dbReference>
<name>A0A3B3R4S5_9TELE</name>
<evidence type="ECO:0000256" key="3">
    <source>
        <dbReference type="ARBA" id="ARBA00020013"/>
    </source>
</evidence>
<feature type="region of interest" description="Disordered" evidence="14">
    <location>
        <begin position="357"/>
        <end position="456"/>
    </location>
</feature>
<organism evidence="16 17">
    <name type="scientific">Paramormyrops kingsleyae</name>
    <dbReference type="NCBI Taxonomy" id="1676925"/>
    <lineage>
        <taxon>Eukaryota</taxon>
        <taxon>Metazoa</taxon>
        <taxon>Chordata</taxon>
        <taxon>Craniata</taxon>
        <taxon>Vertebrata</taxon>
        <taxon>Euteleostomi</taxon>
        <taxon>Actinopterygii</taxon>
        <taxon>Neopterygii</taxon>
        <taxon>Teleostei</taxon>
        <taxon>Osteoglossocephala</taxon>
        <taxon>Osteoglossomorpha</taxon>
        <taxon>Osteoglossiformes</taxon>
        <taxon>Mormyridae</taxon>
        <taxon>Paramormyrops</taxon>
    </lineage>
</organism>
<dbReference type="PROSITE" id="PS50006">
    <property type="entry name" value="FHA_DOMAIN"/>
    <property type="match status" value="1"/>
</dbReference>
<comment type="subcellular location">
    <subcellularLocation>
        <location evidence="2">Chromosome</location>
        <location evidence="2">Telomere</location>
    </subcellularLocation>
    <subcellularLocation>
        <location evidence="1">Nucleus</location>
        <location evidence="1">PML body</location>
    </subcellularLocation>
</comment>
<dbReference type="InterPro" id="IPR036420">
    <property type="entry name" value="BRCT_dom_sf"/>
</dbReference>
<evidence type="ECO:0000256" key="8">
    <source>
        <dbReference type="ARBA" id="ARBA00023242"/>
    </source>
</evidence>
<evidence type="ECO:0000256" key="6">
    <source>
        <dbReference type="ARBA" id="ARBA00022895"/>
    </source>
</evidence>
<feature type="compositionally biased region" description="Basic and acidic residues" evidence="14">
    <location>
        <begin position="584"/>
        <end position="600"/>
    </location>
</feature>
<evidence type="ECO:0000256" key="4">
    <source>
        <dbReference type="ARBA" id="ARBA00022454"/>
    </source>
</evidence>
<keyword evidence="17" id="KW-1185">Reference proteome</keyword>
<evidence type="ECO:0000256" key="1">
    <source>
        <dbReference type="ARBA" id="ARBA00004322"/>
    </source>
</evidence>